<keyword evidence="2" id="KW-0472">Membrane</keyword>
<feature type="transmembrane region" description="Helical" evidence="2">
    <location>
        <begin position="6"/>
        <end position="26"/>
    </location>
</feature>
<keyword evidence="2" id="KW-0812">Transmembrane</keyword>
<organism evidence="3 4">
    <name type="scientific">Streptomyces triticiradicis</name>
    <dbReference type="NCBI Taxonomy" id="2651189"/>
    <lineage>
        <taxon>Bacteria</taxon>
        <taxon>Bacillati</taxon>
        <taxon>Actinomycetota</taxon>
        <taxon>Actinomycetes</taxon>
        <taxon>Kitasatosporales</taxon>
        <taxon>Streptomycetaceae</taxon>
        <taxon>Streptomyces</taxon>
    </lineage>
</organism>
<evidence type="ECO:0000256" key="1">
    <source>
        <dbReference type="SAM" id="MobiDB-lite"/>
    </source>
</evidence>
<sequence length="261" mass="28474">MSTGVIIALIIVVAVVVVAATLTLLARRPPGGRALRRRFGPEYDRTVARHDGDTQAAERDLNERVKRHGALRVLPLEPAARERYAAGWTAAQERFVDSPQDAVAEADRLLGELAGARGFPDGDRYEEQVSALSVHHGHHVHGYRRVHRAALAGTGGDRDGGADTEQLREAMLEARDLFDHLMTPDRQDASHGRARGTDDAGESQAARPEHTRRFALTKDARRTESAGTTKGSEDAEDTRTSAPDTRSHLPWSFTGRQAKGS</sequence>
<evidence type="ECO:0000256" key="2">
    <source>
        <dbReference type="SAM" id="Phobius"/>
    </source>
</evidence>
<protein>
    <recommendedName>
        <fullName evidence="5">Secreted protein</fullName>
    </recommendedName>
</protein>
<gene>
    <name evidence="3" type="ORF">F8144_06205</name>
</gene>
<keyword evidence="2" id="KW-1133">Transmembrane helix</keyword>
<feature type="compositionally biased region" description="Basic and acidic residues" evidence="1">
    <location>
        <begin position="182"/>
        <end position="198"/>
    </location>
</feature>
<proteinExistence type="predicted"/>
<evidence type="ECO:0000313" key="3">
    <source>
        <dbReference type="EMBL" id="KAB1989928.1"/>
    </source>
</evidence>
<name>A0A7J5DMJ3_9ACTN</name>
<keyword evidence="4" id="KW-1185">Reference proteome</keyword>
<evidence type="ECO:0000313" key="4">
    <source>
        <dbReference type="Proteomes" id="UP000442990"/>
    </source>
</evidence>
<accession>A0A7J5DMJ3</accession>
<feature type="region of interest" description="Disordered" evidence="1">
    <location>
        <begin position="182"/>
        <end position="261"/>
    </location>
</feature>
<feature type="compositionally biased region" description="Basic and acidic residues" evidence="1">
    <location>
        <begin position="207"/>
        <end position="224"/>
    </location>
</feature>
<dbReference type="EMBL" id="WBKG01000003">
    <property type="protein sequence ID" value="KAB1989928.1"/>
    <property type="molecule type" value="Genomic_DNA"/>
</dbReference>
<evidence type="ECO:0008006" key="5">
    <source>
        <dbReference type="Google" id="ProtNLM"/>
    </source>
</evidence>
<reference evidence="3 4" key="1">
    <citation type="submission" date="2019-09" db="EMBL/GenBank/DDBJ databases">
        <title>Isolation and identification of active actinomycetes.</title>
        <authorList>
            <person name="Yu Z."/>
            <person name="Han C."/>
            <person name="Yu B."/>
        </authorList>
    </citation>
    <scope>NUCLEOTIDE SEQUENCE [LARGE SCALE GENOMIC DNA]</scope>
    <source>
        <strain evidence="3 4">NEAU-H2</strain>
    </source>
</reference>
<comment type="caution">
    <text evidence="3">The sequence shown here is derived from an EMBL/GenBank/DDBJ whole genome shotgun (WGS) entry which is preliminary data.</text>
</comment>
<dbReference type="AlphaFoldDB" id="A0A7J5DMJ3"/>
<dbReference type="Proteomes" id="UP000442990">
    <property type="component" value="Unassembled WGS sequence"/>
</dbReference>
<dbReference type="RefSeq" id="WP_151468226.1">
    <property type="nucleotide sequence ID" value="NZ_WBKG01000003.1"/>
</dbReference>